<evidence type="ECO:0000256" key="2">
    <source>
        <dbReference type="SAM" id="MobiDB-lite"/>
    </source>
</evidence>
<feature type="compositionally biased region" description="Polar residues" evidence="2">
    <location>
        <begin position="489"/>
        <end position="498"/>
    </location>
</feature>
<evidence type="ECO:0000313" key="4">
    <source>
        <dbReference type="EMBL" id="KWV45904.1"/>
    </source>
</evidence>
<feature type="region of interest" description="Disordered" evidence="2">
    <location>
        <begin position="2315"/>
        <end position="2340"/>
    </location>
</feature>
<gene>
    <name evidence="4" type="ORF">AS156_23110</name>
</gene>
<reference evidence="4 5" key="1">
    <citation type="submission" date="2015-11" db="EMBL/GenBank/DDBJ databases">
        <title>Draft Genome Sequence of the Strain BR 10303 (Bradyrhizobium sp.) isolated from nodules of Centrolobium paraense.</title>
        <authorList>
            <person name="Zelli J.E."/>
            <person name="Simoes-Araujo J.L."/>
            <person name="Barauna A.C."/>
            <person name="Silva K."/>
        </authorList>
    </citation>
    <scope>NUCLEOTIDE SEQUENCE [LARGE SCALE GENOMIC DNA]</scope>
    <source>
        <strain evidence="4 5">BR 10303</strain>
    </source>
</reference>
<feature type="compositionally biased region" description="Low complexity" evidence="2">
    <location>
        <begin position="369"/>
        <end position="388"/>
    </location>
</feature>
<accession>A0A120FHH1</accession>
<feature type="region of interest" description="Disordered" evidence="2">
    <location>
        <begin position="689"/>
        <end position="773"/>
    </location>
</feature>
<comment type="caution">
    <text evidence="4">The sequence shown here is derived from an EMBL/GenBank/DDBJ whole genome shotgun (WGS) entry which is preliminary data.</text>
</comment>
<feature type="region of interest" description="Disordered" evidence="2">
    <location>
        <begin position="958"/>
        <end position="990"/>
    </location>
</feature>
<feature type="compositionally biased region" description="Basic and acidic residues" evidence="2">
    <location>
        <begin position="1475"/>
        <end position="1491"/>
    </location>
</feature>
<dbReference type="Proteomes" id="UP000057737">
    <property type="component" value="Unassembled WGS sequence"/>
</dbReference>
<sequence length="2404" mass="257749">MALDGSVFGGGSSLDQIRNDLVSHYQSAAEGEPFSSDPVVLSQRLARKLGLDSADNTDIDFTPKMAKAAKPDKAPDLSSFGDALPDQPSTDDLSSYGTAVESPQAPQPALGVGGNAVAFAKGVPAGAAEAVGGAMKGLAVAGARSTPTPIDVEAGLGVDTLNSPWQLPGEPPKDQPVPPQNPVDNALYKAGNAVNSIAPQMSPQERNSLGGTVGTMIGGIAPYAALAAANPALGIAAGFEGMSASTYGHVYDDAIAKGADEATATAAAEKSASAAGILGSLPLGSGKLAQSLIGKILTSGVSFASANEASEYVLQQIAKDYDPKAGYSPEAKRIIASLITGGLMGGLHHAFESKPDEVRIDTADDTRAPPAGSLPGPEPSSSGPDTGAAGAGSQGGPQPGGGPGSGSGGPQGGNQSGTGGGPKPNQGGPGSTQKPPPGTGEGMGADYTMDPKMRAKMERVYRTFEPGQDPSKMSDADLYNAVNEHLRDTSSTGHTAQGDTPEEQAQREAHAKKRDEDQILRDAGWSEPHIQAMTPEQRADYLARAQATRPSERPQQNTTEQAGTATTSSPDKVVSVIDRSSLMARHADESGAIDMRKVGADVANQVKTALDQGKTVTLHVEGKAIPISSVEGGMMRDAEGKPWGTGQLLAPRPGDHARVEIGSAEPVNPTPGTRAAPIKATTAADIDAAVPAEPKSPAQAEAETPDQLTDWLNGDTSKPLKGGEPEAVASDEGSPQLPHAPSDGGRSPVRAGDESQQKSVVAPGNEHTEPTAEHHAQIEAVLGSDFHRVLPVDVARAAEILAENPDLPPHVAFQYAVIENAAQQNLLSPTQLEQIYGPQVRHALQISAGQRSSSEASSEARAEGTTAANAFKSLAPENLLQFIASKGGLKPHPELEALDAHKHLVIMRGFGGRRKLVKDGGLHLDRAREMADEAGYLMGEHNQTSTIRDLLDAIDEGMRGNHRYPLGHEGTKTKRERRRESERERYEQEQHEAAYGQAHKALEAEYPALPLDLRDTAARAMVVDGYDLDTAVEYAAVWQVNHDNKLYEQTEPSIVDTFGQGANDAIHAATASGNGEQALRGRQEEGRSEGSREGDRDGGPVPKARTEGGGEAAQGVGHDRKSPVTPIDKGADNNEQTVIPGAEKASGKTMTQRGANAPLKPKVAQKPADTGLFGDEKNQVDLLDTLNKPAAAPAASSKVDFDDLFDRAVDEQFGGKPAGLNEPGASIQPQGGTAQAQVLELGRATGNEHLRVIDARGKLAFSAEGTTNGIAVTKTMEEAFFDPASDLVIHHNHPRNRSFSDDDISLLASPGIRTIWAHGHSGGIYRVELMPAWRNMIGTRRDDVTGAYRGLRTLWRRIEDLLLQTAHAEALRPGNEALKEAFEIGWAHLINTVLHRGGVIDYKTNFELDPSVLKMEGLSDAMERAVGLLKREFPDAETATVRNNRPAGTVRHPGNMGASFDRAEVARTVGPARRGHQESRENDRSSEKEGLSEPSRVFSFLSQPTSNFDKSFNDLLGKRLLGRLGDLNATEARVQLQDKFLRVQKAEQLKRNTDTQLSAYQAESLYYGRTGYRLEQLREHQIDPLIREMKARDIDLNKLDDFLYARHAVERNQKLGQHYEPGHDFYEAMTDPDKVGGSGMSQNEALGIIRAIRADGKLPDYLAVARMVDALNARTRRVLLDGGLIDRDTFDAMNSTYKYYVPLRGWQEGSDDEHFNFGTGGMETRGKDVKQAFGRKSRAASPLAYSIMQAEGAVVRAEKNKVGNTFLKFVRANPDPDLWVVNRPQMRKEISKVSGLVYNRPDNLSHQDDNVFATKVQGKPVYIRMLGADGLNLARALKNMGSANAHSAVRMLAAVTHTMSRLATAWNPEFMIPNLSRDVSEAFINLGEQRQRQFSRNFAKRVFPAIRGATMALAGKTAPAGSPLAEYVDAFHRFDREGGRIHFFGLDDPDEIERNVDAKLRRLSGGPINNLKDLGEKAGKALEVAGGGLENATRLAAFMAAEDAGMSTPDAAMLARNLTVNFNKKGELGTIVSSLYAFGNAGIQGIARMMRALHPRNTKVWAAVGMLAAANVATTAWDLGAGGKDEAGTYNYMKIPSWERDKNVVVMLTNGYYAKIPLPYGFAPFGVVGSKAATIMAGAEKPTKAAAAVLSSTINAFNPLGDEAEMWREIVPTVFRPLVHIEANKDWTGRAIYPNSDRSKGLPDSTQAFRSTSGASKWVAETLNDLTGGSKYESGAIDVHPGTFDYIVGAVVGGVGHFLKSGWNTIVSGVVDHEWRPETTPVLRRFVGRVGPEADQYAYYQARDEARGEANAVKQARKERRTGDQDAARFVSEHRGESKKSIFDRADRQMRDLRAQEDRVRASAQPYDAKHAAIEQIRQRMREVQNRARVASAKLQQAQRITRP</sequence>
<feature type="region of interest" description="Disordered" evidence="2">
    <location>
        <begin position="66"/>
        <end position="108"/>
    </location>
</feature>
<feature type="domain" description="Large polyvalent protein associated" evidence="3">
    <location>
        <begin position="2092"/>
        <end position="2283"/>
    </location>
</feature>
<protein>
    <recommendedName>
        <fullName evidence="3">Large polyvalent protein associated domain-containing protein</fullName>
    </recommendedName>
</protein>
<feature type="compositionally biased region" description="Basic and acidic residues" evidence="2">
    <location>
        <begin position="969"/>
        <end position="990"/>
    </location>
</feature>
<feature type="compositionally biased region" description="Polar residues" evidence="2">
    <location>
        <begin position="87"/>
        <end position="97"/>
    </location>
</feature>
<feature type="region of interest" description="Disordered" evidence="2">
    <location>
        <begin position="1071"/>
        <end position="1173"/>
    </location>
</feature>
<evidence type="ECO:0000256" key="1">
    <source>
        <dbReference type="SAM" id="Coils"/>
    </source>
</evidence>
<organism evidence="4 5">
    <name type="scientific">Bradyrhizobium macuxiense</name>
    <dbReference type="NCBI Taxonomy" id="1755647"/>
    <lineage>
        <taxon>Bacteria</taxon>
        <taxon>Pseudomonadati</taxon>
        <taxon>Pseudomonadota</taxon>
        <taxon>Alphaproteobacteria</taxon>
        <taxon>Hyphomicrobiales</taxon>
        <taxon>Nitrobacteraceae</taxon>
        <taxon>Bradyrhizobium</taxon>
    </lineage>
</organism>
<feature type="compositionally biased region" description="Polar residues" evidence="2">
    <location>
        <begin position="553"/>
        <end position="570"/>
    </location>
</feature>
<feature type="compositionally biased region" description="Basic and acidic residues" evidence="2">
    <location>
        <begin position="2321"/>
        <end position="2340"/>
    </location>
</feature>
<name>A0A120FHH1_9BRAD</name>
<keyword evidence="1" id="KW-0175">Coiled coil</keyword>
<keyword evidence="5" id="KW-1185">Reference proteome</keyword>
<evidence type="ECO:0000259" key="3">
    <source>
        <dbReference type="Pfam" id="PF18857"/>
    </source>
</evidence>
<feature type="compositionally biased region" description="Gly residues" evidence="2">
    <location>
        <begin position="389"/>
        <end position="430"/>
    </location>
</feature>
<evidence type="ECO:0000313" key="5">
    <source>
        <dbReference type="Proteomes" id="UP000057737"/>
    </source>
</evidence>
<feature type="region of interest" description="Disordered" evidence="2">
    <location>
        <begin position="362"/>
        <end position="573"/>
    </location>
</feature>
<feature type="compositionally biased region" description="Basic and acidic residues" evidence="2">
    <location>
        <begin position="1079"/>
        <end position="1108"/>
    </location>
</feature>
<feature type="region of interest" description="Disordered" evidence="2">
    <location>
        <begin position="1468"/>
        <end position="1496"/>
    </location>
</feature>
<proteinExistence type="predicted"/>
<dbReference type="EMBL" id="LNCU01000120">
    <property type="protein sequence ID" value="KWV45904.1"/>
    <property type="molecule type" value="Genomic_DNA"/>
</dbReference>
<feature type="compositionally biased region" description="Basic and acidic residues" evidence="2">
    <location>
        <begin position="449"/>
        <end position="462"/>
    </location>
</feature>
<dbReference type="Pfam" id="PF18857">
    <property type="entry name" value="LPD38"/>
    <property type="match status" value="1"/>
</dbReference>
<dbReference type="InterPro" id="IPR040561">
    <property type="entry name" value="LPD38"/>
</dbReference>
<feature type="coiled-coil region" evidence="1">
    <location>
        <begin position="2367"/>
        <end position="2401"/>
    </location>
</feature>
<feature type="compositionally biased region" description="Basic and acidic residues" evidence="2">
    <location>
        <begin position="504"/>
        <end position="520"/>
    </location>
</feature>